<evidence type="ECO:0000313" key="1">
    <source>
        <dbReference type="EMBL" id="STQ14007.1"/>
    </source>
</evidence>
<dbReference type="EMBL" id="UGJB01000004">
    <property type="protein sequence ID" value="STQ14007.1"/>
    <property type="molecule type" value="Genomic_DNA"/>
</dbReference>
<proteinExistence type="predicted"/>
<evidence type="ECO:0000313" key="2">
    <source>
        <dbReference type="Proteomes" id="UP000255106"/>
    </source>
</evidence>
<sequence>MFILRKHNEYSVIDEIKNNIVVDGKSGGNGMLHLSMTGTDPVMISKILETISHNYLAQDVERKSGRGQQESGLCGTNNYCKSKTIWWTAETKLNDFRKE</sequence>
<reference evidence="1 2" key="1">
    <citation type="submission" date="2018-06" db="EMBL/GenBank/DDBJ databases">
        <authorList>
            <consortium name="Pathogen Informatics"/>
            <person name="Doyle S."/>
        </authorList>
    </citation>
    <scope>NUCLEOTIDE SEQUENCE [LARGE SCALE GENOMIC DNA]</scope>
    <source>
        <strain evidence="1 2">NCTC10005</strain>
    </source>
</reference>
<gene>
    <name evidence="1" type="primary">etk_2</name>
    <name evidence="1" type="ORF">NCTC10005_06844</name>
</gene>
<organism evidence="1 2">
    <name type="scientific">Enterobacter cloacae</name>
    <dbReference type="NCBI Taxonomy" id="550"/>
    <lineage>
        <taxon>Bacteria</taxon>
        <taxon>Pseudomonadati</taxon>
        <taxon>Pseudomonadota</taxon>
        <taxon>Gammaproteobacteria</taxon>
        <taxon>Enterobacterales</taxon>
        <taxon>Enterobacteriaceae</taxon>
        <taxon>Enterobacter</taxon>
        <taxon>Enterobacter cloacae complex</taxon>
    </lineage>
</organism>
<name>A0A377M5U3_ENTCL</name>
<protein>
    <submittedName>
        <fullName evidence="1">Tyrosine kinase</fullName>
        <ecNumber evidence="1">2.7.10.-</ecNumber>
    </submittedName>
</protein>
<dbReference type="Proteomes" id="UP000255106">
    <property type="component" value="Unassembled WGS sequence"/>
</dbReference>
<accession>A0A377M5U3</accession>
<dbReference type="GO" id="GO:0016301">
    <property type="term" value="F:kinase activity"/>
    <property type="evidence" value="ECO:0007669"/>
    <property type="project" value="UniProtKB-KW"/>
</dbReference>
<dbReference type="EC" id="2.7.10.-" evidence="1"/>
<dbReference type="AlphaFoldDB" id="A0A377M5U3"/>
<keyword evidence="1" id="KW-0808">Transferase</keyword>
<keyword evidence="1" id="KW-0418">Kinase</keyword>